<comment type="similarity">
    <text evidence="2 9">Belongs to the branched chain amino acid transporter family.</text>
</comment>
<keyword evidence="4" id="KW-1003">Cell membrane</keyword>
<evidence type="ECO:0000256" key="1">
    <source>
        <dbReference type="ARBA" id="ARBA00004651"/>
    </source>
</evidence>
<comment type="function">
    <text evidence="9">Component of the transport system for branched-chain amino acids.</text>
</comment>
<evidence type="ECO:0000256" key="2">
    <source>
        <dbReference type="ARBA" id="ARBA00008540"/>
    </source>
</evidence>
<dbReference type="GO" id="GO:0015820">
    <property type="term" value="P:L-leucine transport"/>
    <property type="evidence" value="ECO:0007669"/>
    <property type="project" value="TreeGrafter"/>
</dbReference>
<dbReference type="GO" id="GO:0015190">
    <property type="term" value="F:L-leucine transmembrane transporter activity"/>
    <property type="evidence" value="ECO:0007669"/>
    <property type="project" value="TreeGrafter"/>
</dbReference>
<dbReference type="AlphaFoldDB" id="A0A227J4L4"/>
<comment type="caution">
    <text evidence="10">The sequence shown here is derived from an EMBL/GenBank/DDBJ whole genome shotgun (WGS) entry which is preliminary data.</text>
</comment>
<protein>
    <recommendedName>
        <fullName evidence="9">Branched-chain amino acid transport system carrier protein</fullName>
    </recommendedName>
</protein>
<keyword evidence="5 9" id="KW-0812">Transmembrane</keyword>
<dbReference type="PANTHER" id="PTHR30588:SF0">
    <property type="entry name" value="BRANCHED-CHAIN AMINO ACID PERMEASE BRNQ"/>
    <property type="match status" value="1"/>
</dbReference>
<comment type="subcellular location">
    <subcellularLocation>
        <location evidence="9">Cell inner membrane</location>
        <topology evidence="9">Multi-pass membrane protein</topology>
    </subcellularLocation>
    <subcellularLocation>
        <location evidence="1">Cell membrane</location>
        <topology evidence="1">Multi-pass membrane protein</topology>
    </subcellularLocation>
</comment>
<evidence type="ECO:0000256" key="9">
    <source>
        <dbReference type="RuleBase" id="RU362122"/>
    </source>
</evidence>
<keyword evidence="3 9" id="KW-0813">Transport</keyword>
<dbReference type="GO" id="GO:0005886">
    <property type="term" value="C:plasma membrane"/>
    <property type="evidence" value="ECO:0007669"/>
    <property type="project" value="UniProtKB-SubCell"/>
</dbReference>
<evidence type="ECO:0000313" key="11">
    <source>
        <dbReference type="Proteomes" id="UP000214596"/>
    </source>
</evidence>
<feature type="non-terminal residue" evidence="10">
    <location>
        <position position="41"/>
    </location>
</feature>
<accession>A0A227J4L4</accession>
<name>A0A227J4L4_VIBPH</name>
<reference evidence="10 11" key="1">
    <citation type="journal article" date="2017" name="Appl. Environ. Microbiol.">
        <title>Parallel evolution of two clades of a major Atlantic endemic Vibrio parahaemolyticus pathogen lineage by independent acquisition of related pathogenicity islands.</title>
        <authorList>
            <person name="Xu F."/>
            <person name="Gonzalez-Escalona N."/>
            <person name="Drees K.P."/>
            <person name="Sebra R.P."/>
            <person name="Cooper V.S."/>
            <person name="Jones S.H."/>
            <person name="Whistler C.A."/>
        </authorList>
    </citation>
    <scope>NUCLEOTIDE SEQUENCE [LARGE SCALE GENOMIC DNA]</scope>
    <source>
        <strain evidence="10 11">MAVP-3</strain>
    </source>
</reference>
<evidence type="ECO:0000256" key="7">
    <source>
        <dbReference type="ARBA" id="ARBA00022989"/>
    </source>
</evidence>
<keyword evidence="8 9" id="KW-0472">Membrane</keyword>
<dbReference type="EMBL" id="NIXT01002599">
    <property type="protein sequence ID" value="OXE30061.1"/>
    <property type="molecule type" value="Genomic_DNA"/>
</dbReference>
<organism evidence="10 11">
    <name type="scientific">Vibrio parahaemolyticus</name>
    <dbReference type="NCBI Taxonomy" id="670"/>
    <lineage>
        <taxon>Bacteria</taxon>
        <taxon>Pseudomonadati</taxon>
        <taxon>Pseudomonadota</taxon>
        <taxon>Gammaproteobacteria</taxon>
        <taxon>Vibrionales</taxon>
        <taxon>Vibrionaceae</taxon>
        <taxon>Vibrio</taxon>
    </lineage>
</organism>
<gene>
    <name evidence="10" type="ORF">CA163_25335</name>
</gene>
<dbReference type="InterPro" id="IPR004685">
    <property type="entry name" value="Brnchd-chn_aa_trnsp_Livcs"/>
</dbReference>
<feature type="transmembrane region" description="Helical" evidence="9">
    <location>
        <begin position="7"/>
        <end position="29"/>
    </location>
</feature>
<sequence length="41" mass="4368">MKQTLKLTDIVAVGFMLFAFFLGAGNIIFPPLAGQLAGENL</sequence>
<dbReference type="GO" id="GO:0015818">
    <property type="term" value="P:isoleucine transport"/>
    <property type="evidence" value="ECO:0007669"/>
    <property type="project" value="TreeGrafter"/>
</dbReference>
<dbReference type="GO" id="GO:0015188">
    <property type="term" value="F:L-isoleucine transmembrane transporter activity"/>
    <property type="evidence" value="ECO:0007669"/>
    <property type="project" value="TreeGrafter"/>
</dbReference>
<evidence type="ECO:0000256" key="4">
    <source>
        <dbReference type="ARBA" id="ARBA00022475"/>
    </source>
</evidence>
<evidence type="ECO:0000256" key="5">
    <source>
        <dbReference type="ARBA" id="ARBA00022692"/>
    </source>
</evidence>
<dbReference type="GO" id="GO:0005304">
    <property type="term" value="F:L-valine transmembrane transporter activity"/>
    <property type="evidence" value="ECO:0007669"/>
    <property type="project" value="TreeGrafter"/>
</dbReference>
<dbReference type="Pfam" id="PF05525">
    <property type="entry name" value="Branch_AA_trans"/>
    <property type="match status" value="1"/>
</dbReference>
<keyword evidence="7 9" id="KW-1133">Transmembrane helix</keyword>
<dbReference type="PANTHER" id="PTHR30588">
    <property type="entry name" value="BRANCHED-CHAIN AMINO ACID TRANSPORT SYSTEM 2 CARRIER PROTEIN"/>
    <property type="match status" value="1"/>
</dbReference>
<proteinExistence type="inferred from homology"/>
<evidence type="ECO:0000256" key="3">
    <source>
        <dbReference type="ARBA" id="ARBA00022448"/>
    </source>
</evidence>
<keyword evidence="6 9" id="KW-0029">Amino-acid transport</keyword>
<evidence type="ECO:0000256" key="6">
    <source>
        <dbReference type="ARBA" id="ARBA00022970"/>
    </source>
</evidence>
<evidence type="ECO:0000256" key="8">
    <source>
        <dbReference type="ARBA" id="ARBA00023136"/>
    </source>
</evidence>
<evidence type="ECO:0000313" key="10">
    <source>
        <dbReference type="EMBL" id="OXE30061.1"/>
    </source>
</evidence>
<comment type="caution">
    <text evidence="9">Lacks conserved residue(s) required for the propagation of feature annotation.</text>
</comment>
<dbReference type="Proteomes" id="UP000214596">
    <property type="component" value="Unassembled WGS sequence"/>
</dbReference>